<dbReference type="EMBL" id="BDUF01000018">
    <property type="protein sequence ID" value="GAX89232.1"/>
    <property type="molecule type" value="Genomic_DNA"/>
</dbReference>
<reference evidence="2" key="1">
    <citation type="submission" date="2017-07" db="EMBL/GenBank/DDBJ databases">
        <title>Draft genome sequence of Effusibacillus lacus strain skLN1.</title>
        <authorList>
            <person name="Watanabe M."/>
            <person name="Kojima H."/>
            <person name="Fukui M."/>
        </authorList>
    </citation>
    <scope>NUCLEOTIDE SEQUENCE [LARGE SCALE GENOMIC DNA]</scope>
    <source>
        <strain evidence="2">skLN1</strain>
    </source>
</reference>
<dbReference type="CDD" id="cd16416">
    <property type="entry name" value="HAD_BsYqeG-like"/>
    <property type="match status" value="1"/>
</dbReference>
<dbReference type="InterPro" id="IPR006549">
    <property type="entry name" value="HAD-SF_hydro_IIIA"/>
</dbReference>
<comment type="caution">
    <text evidence="1">The sequence shown here is derived from an EMBL/GenBank/DDBJ whole genome shotgun (WGS) entry which is preliminary data.</text>
</comment>
<name>A0A292YCK0_9BACL</name>
<dbReference type="AlphaFoldDB" id="A0A292YCK0"/>
<organism evidence="1 2">
    <name type="scientific">Effusibacillus lacus</name>
    <dbReference type="NCBI Taxonomy" id="1348429"/>
    <lineage>
        <taxon>Bacteria</taxon>
        <taxon>Bacillati</taxon>
        <taxon>Bacillota</taxon>
        <taxon>Bacilli</taxon>
        <taxon>Bacillales</taxon>
        <taxon>Alicyclobacillaceae</taxon>
        <taxon>Effusibacillus</taxon>
    </lineage>
</organism>
<dbReference type="Proteomes" id="UP000217785">
    <property type="component" value="Unassembled WGS sequence"/>
</dbReference>
<evidence type="ECO:0008006" key="3">
    <source>
        <dbReference type="Google" id="ProtNLM"/>
    </source>
</evidence>
<protein>
    <recommendedName>
        <fullName evidence="3">HAD family hydrolase</fullName>
    </recommendedName>
</protein>
<dbReference type="GO" id="GO:0008962">
    <property type="term" value="F:phosphatidylglycerophosphatase activity"/>
    <property type="evidence" value="ECO:0007669"/>
    <property type="project" value="InterPro"/>
</dbReference>
<evidence type="ECO:0000313" key="2">
    <source>
        <dbReference type="Proteomes" id="UP000217785"/>
    </source>
</evidence>
<dbReference type="PANTHER" id="PTHR19288">
    <property type="entry name" value="4-NITROPHENYLPHOSPHATASE-RELATED"/>
    <property type="match status" value="1"/>
</dbReference>
<dbReference type="NCBIfam" id="TIGR01668">
    <property type="entry name" value="YqeG_hyp_ppase"/>
    <property type="match status" value="1"/>
</dbReference>
<dbReference type="Pfam" id="PF13242">
    <property type="entry name" value="Hydrolase_like"/>
    <property type="match status" value="1"/>
</dbReference>
<dbReference type="Pfam" id="PF08282">
    <property type="entry name" value="Hydrolase_3"/>
    <property type="match status" value="1"/>
</dbReference>
<dbReference type="InterPro" id="IPR023214">
    <property type="entry name" value="HAD_sf"/>
</dbReference>
<sequence length="171" mass="19422">MLKRLIPSLYVQSIYHIDLDELIAQGIKGIITDLDNTLVSWDSPYATPKLVAWLEDVKERGLRVCIVSNNKRIRVEEFARPLNLPCIHGARKPVRGAFRRAMQIMGTKPHETVVVGDQIFTDVLGANRMGLNSILVLPIATKEWPGTKVLRSMERIVLKGLRKRGMIPWEE</sequence>
<accession>A0A292YCK0</accession>
<dbReference type="InterPro" id="IPR036412">
    <property type="entry name" value="HAD-like_sf"/>
</dbReference>
<dbReference type="PANTHER" id="PTHR19288:SF25">
    <property type="entry name" value="PHOSPHATIDYLGLYCEROPHOSPHATASE GEP4, MITOCHONDRIAL"/>
    <property type="match status" value="1"/>
</dbReference>
<dbReference type="GO" id="GO:0005737">
    <property type="term" value="C:cytoplasm"/>
    <property type="evidence" value="ECO:0007669"/>
    <property type="project" value="TreeGrafter"/>
</dbReference>
<dbReference type="Gene3D" id="3.40.50.1000">
    <property type="entry name" value="HAD superfamily/HAD-like"/>
    <property type="match status" value="1"/>
</dbReference>
<dbReference type="NCBIfam" id="TIGR01662">
    <property type="entry name" value="HAD-SF-IIIA"/>
    <property type="match status" value="1"/>
</dbReference>
<proteinExistence type="predicted"/>
<evidence type="ECO:0000313" key="1">
    <source>
        <dbReference type="EMBL" id="GAX89232.1"/>
    </source>
</evidence>
<gene>
    <name evidence="1" type="ORF">EFBL_0850</name>
</gene>
<dbReference type="SUPFAM" id="SSF56784">
    <property type="entry name" value="HAD-like"/>
    <property type="match status" value="1"/>
</dbReference>
<dbReference type="InterPro" id="IPR010021">
    <property type="entry name" value="PGPP1/Gep4"/>
</dbReference>
<keyword evidence="2" id="KW-1185">Reference proteome</keyword>